<reference evidence="2 3" key="1">
    <citation type="journal article" date="2021" name="Nat. Commun.">
        <title>Reductive evolution and unique predatory mode in the CPR bacterium Vampirococcus lugosii.</title>
        <authorList>
            <person name="Moreira D."/>
            <person name="Zivanovic Y."/>
            <person name="Lopez-Archilla A.I."/>
            <person name="Iniesto M."/>
            <person name="Lopez-Garcia P."/>
        </authorList>
    </citation>
    <scope>NUCLEOTIDE SEQUENCE [LARGE SCALE GENOMIC DNA]</scope>
    <source>
        <strain evidence="2">Chiprana</strain>
    </source>
</reference>
<comment type="caution">
    <text evidence="2">The sequence shown here is derived from an EMBL/GenBank/DDBJ whole genome shotgun (WGS) entry which is preliminary data.</text>
</comment>
<dbReference type="SUPFAM" id="SSF47240">
    <property type="entry name" value="Ferritin-like"/>
    <property type="match status" value="1"/>
</dbReference>
<dbReference type="Proteomes" id="UP000680365">
    <property type="component" value="Unassembled WGS sequence"/>
</dbReference>
<keyword evidence="3" id="KW-1185">Reference proteome</keyword>
<evidence type="ECO:0000313" key="2">
    <source>
        <dbReference type="EMBL" id="MBS8122033.1"/>
    </source>
</evidence>
<sequence>MKNIKILLTIGSITILITSSSYGIYSNLEIPNKQNNYIQKTGGILIKQNRQLSRNIGEQNKKISKNIGKQNKNQKNNIKSMIKTIEKQALSSYETEKLMNQYFEKILSYDLYNYFYEKYNIKVFESITNSKYQHIQAIESIFNKYNIEIPINYGVSQDKFETLKLEGEKGIKQALEISFKIEMMEIDNTLEIIKNIDNNDIKVVFSYISGTSYNHLESFLQAIEKKGFVSDLDYSNYINEDEIYFEGGTLKYESY</sequence>
<evidence type="ECO:0000313" key="3">
    <source>
        <dbReference type="Proteomes" id="UP000680365"/>
    </source>
</evidence>
<dbReference type="InterPro" id="IPR009078">
    <property type="entry name" value="Ferritin-like_SF"/>
</dbReference>
<dbReference type="Gene3D" id="1.20.1260.10">
    <property type="match status" value="1"/>
</dbReference>
<dbReference type="RefSeq" id="WP_213349113.1">
    <property type="nucleotide sequence ID" value="NZ_JAEDAM010000033.1"/>
</dbReference>
<evidence type="ECO:0000259" key="1">
    <source>
        <dbReference type="Pfam" id="PF09968"/>
    </source>
</evidence>
<dbReference type="InterPro" id="IPR019243">
    <property type="entry name" value="DUF2202"/>
</dbReference>
<dbReference type="EMBL" id="JAEDAM010000033">
    <property type="protein sequence ID" value="MBS8122033.1"/>
    <property type="molecule type" value="Genomic_DNA"/>
</dbReference>
<dbReference type="Pfam" id="PF09968">
    <property type="entry name" value="DUF2202"/>
    <property type="match status" value="1"/>
</dbReference>
<dbReference type="InterPro" id="IPR012347">
    <property type="entry name" value="Ferritin-like"/>
</dbReference>
<accession>A0ABS5QMT9</accession>
<gene>
    <name evidence="2" type="ORF">VAMP_70n73</name>
</gene>
<name>A0ABS5QMT9_9BACT</name>
<feature type="domain" description="DUF2202" evidence="1">
    <location>
        <begin position="106"/>
        <end position="231"/>
    </location>
</feature>
<proteinExistence type="predicted"/>
<organism evidence="2 3">
    <name type="scientific">Candidatus Vampirococcus lugosii</name>
    <dbReference type="NCBI Taxonomy" id="2789015"/>
    <lineage>
        <taxon>Bacteria</taxon>
        <taxon>Candidatus Absconditibacteriota</taxon>
        <taxon>Vampirococcus</taxon>
    </lineage>
</organism>
<protein>
    <submittedName>
        <fullName evidence="2">Ferritin-related protein</fullName>
    </submittedName>
</protein>